<name>A0A125S0J5_ACIBA</name>
<reference evidence="1" key="1">
    <citation type="submission" date="2015-09" db="EMBL/GenBank/DDBJ databases">
        <title>Repeated local emergence of carbapenem resistant Acinetobacter baumannii in a single hospital ward.</title>
        <authorList>
            <person name="Schultz M.B."/>
            <person name="Thanh D.P."/>
            <person name="Hoang N.T.D."/>
            <person name="Wick R.R."/>
            <person name="Ingle D.J."/>
            <person name="Hawkey J."/>
            <person name="Edwards D."/>
            <person name="Kenyon J."/>
            <person name="Lan N.P.H."/>
            <person name="Campbell J.I."/>
            <person name="Thwaites G."/>
            <person name="Nhu N.T.K."/>
            <person name="Hall R."/>
            <person name="Fournier-Level A."/>
            <person name="Baker S."/>
            <person name="Holt K.E."/>
        </authorList>
    </citation>
    <scope>NUCLEOTIDE SEQUENCE</scope>
    <source>
        <strain evidence="1">255_n</strain>
        <plasmid evidence="1">p255n_1</plasmid>
    </source>
</reference>
<sequence>MKIGIFWFYKNQVLGISHEFDINSSDSLGMIDSAYNHVSYWDELRNKFSELREIEYDDVPRGRVIFDKNKNKLIIYLDKKLLIKGKVSKICDFFDAEYDVNTVLRLDPHYRT</sequence>
<dbReference type="EMBL" id="KT852971">
    <property type="protein sequence ID" value="AMD83531.1"/>
    <property type="molecule type" value="Genomic_DNA"/>
</dbReference>
<dbReference type="EMBL" id="WWCH01000013">
    <property type="protein sequence ID" value="MYM80245.1"/>
    <property type="molecule type" value="Genomic_DNA"/>
</dbReference>
<keyword evidence="1" id="KW-0614">Plasmid</keyword>
<accession>A0A125S0J5</accession>
<dbReference type="Proteomes" id="UP000252694">
    <property type="component" value="Unassembled WGS sequence"/>
</dbReference>
<evidence type="ECO:0000313" key="5">
    <source>
        <dbReference type="Proteomes" id="UP000480763"/>
    </source>
</evidence>
<reference evidence="3 4" key="3">
    <citation type="submission" date="2018-07" db="EMBL/GenBank/DDBJ databases">
        <authorList>
            <consortium name="Pathogen Informatics"/>
        </authorList>
    </citation>
    <scope>NUCLEOTIDE SEQUENCE [LARGE SCALE GENOMIC DNA]</scope>
    <source>
        <strain evidence="3 4">4300STDY7045823</strain>
    </source>
</reference>
<geneLocation type="plasmid" evidence="1">
    <name>p255n_1</name>
</geneLocation>
<evidence type="ECO:0000313" key="2">
    <source>
        <dbReference type="EMBL" id="MYM80245.1"/>
    </source>
</evidence>
<reference evidence="2" key="4">
    <citation type="submission" date="2019-12" db="EMBL/GenBank/DDBJ databases">
        <authorList>
            <person name="Nguyen S.-T."/>
        </authorList>
    </citation>
    <scope>NUCLEOTIDE SEQUENCE</scope>
    <source>
        <strain evidence="2">DMS06669</strain>
    </source>
</reference>
<protein>
    <submittedName>
        <fullName evidence="1">Uncharacterized protein</fullName>
    </submittedName>
</protein>
<dbReference type="Proteomes" id="UP000480763">
    <property type="component" value="Unassembled WGS sequence"/>
</dbReference>
<gene>
    <name evidence="2" type="ORF">GSE42_20245</name>
    <name evidence="1" type="ORF">P255N_00022</name>
    <name evidence="3" type="ORF">SAMEA104305318_04070</name>
</gene>
<proteinExistence type="predicted"/>
<evidence type="ECO:0000313" key="3">
    <source>
        <dbReference type="EMBL" id="SST34032.1"/>
    </source>
</evidence>
<evidence type="ECO:0000313" key="1">
    <source>
        <dbReference type="EMBL" id="AMD83531.1"/>
    </source>
</evidence>
<dbReference type="EMBL" id="UFMQ01000050">
    <property type="protein sequence ID" value="SST34032.1"/>
    <property type="molecule type" value="Genomic_DNA"/>
</dbReference>
<dbReference type="RefSeq" id="WP_032073153.1">
    <property type="nucleotide sequence ID" value="NZ_CAXNZH010000034.1"/>
</dbReference>
<evidence type="ECO:0000313" key="4">
    <source>
        <dbReference type="Proteomes" id="UP000252694"/>
    </source>
</evidence>
<dbReference type="AlphaFoldDB" id="A0A125S0J5"/>
<organism evidence="1">
    <name type="scientific">Acinetobacter baumannii</name>
    <dbReference type="NCBI Taxonomy" id="470"/>
    <lineage>
        <taxon>Bacteria</taxon>
        <taxon>Pseudomonadati</taxon>
        <taxon>Pseudomonadota</taxon>
        <taxon>Gammaproteobacteria</taxon>
        <taxon>Moraxellales</taxon>
        <taxon>Moraxellaceae</taxon>
        <taxon>Acinetobacter</taxon>
        <taxon>Acinetobacter calcoaceticus/baumannii complex</taxon>
    </lineage>
</organism>
<reference evidence="2 5" key="2">
    <citation type="journal article" date="2017" name="Ann. Clin. Microbiol. Antimicrob.">
        <title>New eight genes identified at the clinical multidrug-resistant Acinetobacter baumannii DMS06669 strain in a Vietnam hospital.</title>
        <authorList>
            <person name="Si-Tuan N."/>
            <person name="Ngoc H.M."/>
            <person name="Hang P.T.T."/>
            <person name="Nguyen C."/>
            <person name="Van P.H."/>
            <person name="Huong N.T."/>
        </authorList>
    </citation>
    <scope>NUCLEOTIDE SEQUENCE [LARGE SCALE GENOMIC DNA]</scope>
    <source>
        <strain evidence="2 5">DMS06669</strain>
    </source>
</reference>